<feature type="compositionally biased region" description="Pro residues" evidence="1">
    <location>
        <begin position="275"/>
        <end position="286"/>
    </location>
</feature>
<dbReference type="GeneID" id="87889806"/>
<dbReference type="RefSeq" id="XP_062721535.1">
    <property type="nucleotide sequence ID" value="XM_062870977.1"/>
</dbReference>
<keyword evidence="3" id="KW-1185">Reference proteome</keyword>
<sequence>MPRKRMAPPSDAASEGAEPPLKAQRIKKDSEKAFIAASRRADRSLSDRIGSALLASECHRERTGRRLKVTEEAVRGDVPYESEEDEEPGNGRLGSVPRNQTLSSQYSLAAQRYDVVSQDFREAFSGLPPLDQLTALRRQQLNRPFLNLQGTTATLDRANSLPSLSPVAPALPRYPAQDAGDLAQAPDASMSSHRLQHLRSYSLPQLVHPAQDPSANLSLALYQPSTGLAAYHPLPLPSPSPAGAIPSFPGPGTIPSFPGAGTLPSVPGPGALPSSPAPAPSRPPPLASSMPAGAEPEPSPSADPVTAIGLASSGTDPDMSPSDDSWMAIWSASPGTEPDVSPFDTQVPTGTDIAATEPIESMFDSAMFDLAMPAGMDARGEEPPPDPKWNEFLIWDDGAVARVARDGSQT</sequence>
<feature type="compositionally biased region" description="Low complexity" evidence="1">
    <location>
        <begin position="263"/>
        <end position="274"/>
    </location>
</feature>
<feature type="region of interest" description="Disordered" evidence="1">
    <location>
        <begin position="1"/>
        <end position="29"/>
    </location>
</feature>
<organism evidence="2 3">
    <name type="scientific">Chaetomium strumarium</name>
    <dbReference type="NCBI Taxonomy" id="1170767"/>
    <lineage>
        <taxon>Eukaryota</taxon>
        <taxon>Fungi</taxon>
        <taxon>Dikarya</taxon>
        <taxon>Ascomycota</taxon>
        <taxon>Pezizomycotina</taxon>
        <taxon>Sordariomycetes</taxon>
        <taxon>Sordariomycetidae</taxon>
        <taxon>Sordariales</taxon>
        <taxon>Chaetomiaceae</taxon>
        <taxon>Chaetomium</taxon>
    </lineage>
</organism>
<comment type="caution">
    <text evidence="2">The sequence shown here is derived from an EMBL/GenBank/DDBJ whole genome shotgun (WGS) entry which is preliminary data.</text>
</comment>
<protein>
    <submittedName>
        <fullName evidence="2">Uncharacterized protein</fullName>
    </submittedName>
</protein>
<name>A0AAJ0GTP4_9PEZI</name>
<evidence type="ECO:0000313" key="3">
    <source>
        <dbReference type="Proteomes" id="UP001273166"/>
    </source>
</evidence>
<accession>A0AAJ0GTP4</accession>
<feature type="compositionally biased region" description="Low complexity" evidence="1">
    <location>
        <begin position="287"/>
        <end position="302"/>
    </location>
</feature>
<feature type="region of interest" description="Disordered" evidence="1">
    <location>
        <begin position="242"/>
        <end position="350"/>
    </location>
</feature>
<feature type="region of interest" description="Disordered" evidence="1">
    <location>
        <begin position="69"/>
        <end position="99"/>
    </location>
</feature>
<dbReference type="EMBL" id="JAUDZG010000004">
    <property type="protein sequence ID" value="KAK3305755.1"/>
    <property type="molecule type" value="Genomic_DNA"/>
</dbReference>
<feature type="compositionally biased region" description="Low complexity" evidence="1">
    <location>
        <begin position="242"/>
        <end position="251"/>
    </location>
</feature>
<reference evidence="2" key="2">
    <citation type="submission" date="2023-06" db="EMBL/GenBank/DDBJ databases">
        <authorList>
            <consortium name="Lawrence Berkeley National Laboratory"/>
            <person name="Mondo S.J."/>
            <person name="Hensen N."/>
            <person name="Bonometti L."/>
            <person name="Westerberg I."/>
            <person name="Brannstrom I.O."/>
            <person name="Guillou S."/>
            <person name="Cros-Aarteil S."/>
            <person name="Calhoun S."/>
            <person name="Haridas S."/>
            <person name="Kuo A."/>
            <person name="Pangilinan J."/>
            <person name="Riley R."/>
            <person name="Labutti K."/>
            <person name="Andreopoulos B."/>
            <person name="Lipzen A."/>
            <person name="Chen C."/>
            <person name="Yanf M."/>
            <person name="Daum C."/>
            <person name="Ng V."/>
            <person name="Clum A."/>
            <person name="Steindorff A."/>
            <person name="Ohm R."/>
            <person name="Martin F."/>
            <person name="Silar P."/>
            <person name="Natvig D."/>
            <person name="Lalanne C."/>
            <person name="Gautier V."/>
            <person name="Ament-Velasquez S.L."/>
            <person name="Kruys A."/>
            <person name="Hutchinson M.I."/>
            <person name="Powell A.J."/>
            <person name="Barry K."/>
            <person name="Miller A.N."/>
            <person name="Grigoriev I.V."/>
            <person name="Debuchy R."/>
            <person name="Gladieux P."/>
            <person name="Thoren M.H."/>
            <person name="Johannesson H."/>
        </authorList>
    </citation>
    <scope>NUCLEOTIDE SEQUENCE</scope>
    <source>
        <strain evidence="2">CBS 333.67</strain>
    </source>
</reference>
<gene>
    <name evidence="2" type="ORF">B0T15DRAFT_575034</name>
</gene>
<proteinExistence type="predicted"/>
<evidence type="ECO:0000313" key="2">
    <source>
        <dbReference type="EMBL" id="KAK3305755.1"/>
    </source>
</evidence>
<dbReference type="Proteomes" id="UP001273166">
    <property type="component" value="Unassembled WGS sequence"/>
</dbReference>
<dbReference type="AlphaFoldDB" id="A0AAJ0GTP4"/>
<evidence type="ECO:0000256" key="1">
    <source>
        <dbReference type="SAM" id="MobiDB-lite"/>
    </source>
</evidence>
<feature type="compositionally biased region" description="Low complexity" evidence="1">
    <location>
        <begin position="312"/>
        <end position="325"/>
    </location>
</feature>
<reference evidence="2" key="1">
    <citation type="journal article" date="2023" name="Mol. Phylogenet. Evol.">
        <title>Genome-scale phylogeny and comparative genomics of the fungal order Sordariales.</title>
        <authorList>
            <person name="Hensen N."/>
            <person name="Bonometti L."/>
            <person name="Westerberg I."/>
            <person name="Brannstrom I.O."/>
            <person name="Guillou S."/>
            <person name="Cros-Aarteil S."/>
            <person name="Calhoun S."/>
            <person name="Haridas S."/>
            <person name="Kuo A."/>
            <person name="Mondo S."/>
            <person name="Pangilinan J."/>
            <person name="Riley R."/>
            <person name="LaButti K."/>
            <person name="Andreopoulos B."/>
            <person name="Lipzen A."/>
            <person name="Chen C."/>
            <person name="Yan M."/>
            <person name="Daum C."/>
            <person name="Ng V."/>
            <person name="Clum A."/>
            <person name="Steindorff A."/>
            <person name="Ohm R.A."/>
            <person name="Martin F."/>
            <person name="Silar P."/>
            <person name="Natvig D.O."/>
            <person name="Lalanne C."/>
            <person name="Gautier V."/>
            <person name="Ament-Velasquez S.L."/>
            <person name="Kruys A."/>
            <person name="Hutchinson M.I."/>
            <person name="Powell A.J."/>
            <person name="Barry K."/>
            <person name="Miller A.N."/>
            <person name="Grigoriev I.V."/>
            <person name="Debuchy R."/>
            <person name="Gladieux P."/>
            <person name="Hiltunen Thoren M."/>
            <person name="Johannesson H."/>
        </authorList>
    </citation>
    <scope>NUCLEOTIDE SEQUENCE</scope>
    <source>
        <strain evidence="2">CBS 333.67</strain>
    </source>
</reference>